<evidence type="ECO:0000313" key="2">
    <source>
        <dbReference type="Proteomes" id="UP000315971"/>
    </source>
</evidence>
<dbReference type="AlphaFoldDB" id="A0A521EKA7"/>
<proteinExistence type="predicted"/>
<accession>A0A521EKA7</accession>
<gene>
    <name evidence="1" type="ORF">SAMN06265350_11625</name>
</gene>
<name>A0A521EKA7_9SPHI</name>
<protein>
    <recommendedName>
        <fullName evidence="3">Outer membrane protein beta-barrel domain-containing protein</fullName>
    </recommendedName>
</protein>
<dbReference type="Proteomes" id="UP000315971">
    <property type="component" value="Unassembled WGS sequence"/>
</dbReference>
<reference evidence="1 2" key="1">
    <citation type="submission" date="2017-05" db="EMBL/GenBank/DDBJ databases">
        <authorList>
            <person name="Varghese N."/>
            <person name="Submissions S."/>
        </authorList>
    </citation>
    <scope>NUCLEOTIDE SEQUENCE [LARGE SCALE GENOMIC DNA]</scope>
    <source>
        <strain evidence="1 2">DSM 21342</strain>
    </source>
</reference>
<keyword evidence="2" id="KW-1185">Reference proteome</keyword>
<sequence length="189" mass="21043">MLFPLNIHMKLLSHEFICCLAFKLSFLDSSNQIFKMKKLLTLTFFTILFSFAAKAQDYNTGLGLRLGSPSGITIKHFLGDQSAIEGILGFYNHGFNITGLYEVHGNAFDVPSLNWFIGGGAHLGGYNNKYKDYYDSNTEFGVDGIIGLEYTLDDAPINFGIDWKPKINFVGNTGFYGGDIALSVRYAFK</sequence>
<organism evidence="1 2">
    <name type="scientific">Solitalea koreensis</name>
    <dbReference type="NCBI Taxonomy" id="543615"/>
    <lineage>
        <taxon>Bacteria</taxon>
        <taxon>Pseudomonadati</taxon>
        <taxon>Bacteroidota</taxon>
        <taxon>Sphingobacteriia</taxon>
        <taxon>Sphingobacteriales</taxon>
        <taxon>Sphingobacteriaceae</taxon>
        <taxon>Solitalea</taxon>
    </lineage>
</organism>
<evidence type="ECO:0000313" key="1">
    <source>
        <dbReference type="EMBL" id="SMO84344.1"/>
    </source>
</evidence>
<dbReference type="EMBL" id="FXSZ01000016">
    <property type="protein sequence ID" value="SMO84344.1"/>
    <property type="molecule type" value="Genomic_DNA"/>
</dbReference>
<evidence type="ECO:0008006" key="3">
    <source>
        <dbReference type="Google" id="ProtNLM"/>
    </source>
</evidence>